<evidence type="ECO:0000313" key="2">
    <source>
        <dbReference type="Proteomes" id="UP001549749"/>
    </source>
</evidence>
<reference evidence="1 2" key="1">
    <citation type="submission" date="2024-06" db="EMBL/GenBank/DDBJ databases">
        <title>Chitinophaga defluvii sp. nov., isolated from municipal sewage.</title>
        <authorList>
            <person name="Zhang L."/>
        </authorList>
    </citation>
    <scope>NUCLEOTIDE SEQUENCE [LARGE SCALE GENOMIC DNA]</scope>
    <source>
        <strain evidence="1 2">H8</strain>
    </source>
</reference>
<sequence>MITISSVATPFFRVLRNTGLCGVLFIAACKPGGGTADNKAMQDSLQHTVASYYDGRMELFPLDATMNGESQYNNLLPVDISVGYRQRLDSFFTHYQQILQTIDTGALNSNDRISYDVLQRELEIGKTGLQFHDYLMPVQQFTALTLTLPQFGSGNGPQPFKTAADYDNFIQRMQSFAMWADTAIANMRQGMATGYVLPKALVIKTIPQLADLSKNDTGNVFYSPLKSLPADLDSTARTHLTDTYKTAITTYLLPAYARLHQFMQTEYLPKARSSSGIAALPDGKAYYNYLIRYWTTTDKTPEEIYAIGEKEVARIRGEMEAVKTATGFKGDLPAFFNFVRNDAQFHIFSTPAAILDSFRAIEAKIMPQVKKMYGHLPKTGFQIKQTEAFRAASASAEYVQGSADGSRPGTFYVPILDARKFSYTGMECLFLHEAIPGHHFQISIQQENESLPKFRRFSWVGAYGEGYALYCESLGKELGVYTNPYMYFGRLSDEIHRAIRLVVDVGLHTKGWTREQAIKYMMDNEPVSDQEATAEIERYMAIPAQALSYKIGELKIRELREQYTRQLGDKFSLSAFHDELLKDGCLPLSVLAQKMNRWAAGF</sequence>
<protein>
    <submittedName>
        <fullName evidence="1">DUF885 domain-containing protein</fullName>
    </submittedName>
</protein>
<dbReference type="RefSeq" id="WP_354662545.1">
    <property type="nucleotide sequence ID" value="NZ_JBEXAC010000002.1"/>
</dbReference>
<comment type="caution">
    <text evidence="1">The sequence shown here is derived from an EMBL/GenBank/DDBJ whole genome shotgun (WGS) entry which is preliminary data.</text>
</comment>
<dbReference type="PANTHER" id="PTHR33361:SF16">
    <property type="entry name" value="DUF885 DOMAIN-CONTAINING PROTEIN"/>
    <property type="match status" value="1"/>
</dbReference>
<keyword evidence="2" id="KW-1185">Reference proteome</keyword>
<dbReference type="EMBL" id="JBEXAC010000002">
    <property type="protein sequence ID" value="MET6999984.1"/>
    <property type="molecule type" value="Genomic_DNA"/>
</dbReference>
<evidence type="ECO:0000313" key="1">
    <source>
        <dbReference type="EMBL" id="MET6999984.1"/>
    </source>
</evidence>
<gene>
    <name evidence="1" type="ORF">ABR189_21525</name>
</gene>
<accession>A0ABV2TAE0</accession>
<name>A0ABV2TAE0_9BACT</name>
<organism evidence="1 2">
    <name type="scientific">Chitinophaga defluvii</name>
    <dbReference type="NCBI Taxonomy" id="3163343"/>
    <lineage>
        <taxon>Bacteria</taxon>
        <taxon>Pseudomonadati</taxon>
        <taxon>Bacteroidota</taxon>
        <taxon>Chitinophagia</taxon>
        <taxon>Chitinophagales</taxon>
        <taxon>Chitinophagaceae</taxon>
        <taxon>Chitinophaga</taxon>
    </lineage>
</organism>
<dbReference type="Proteomes" id="UP001549749">
    <property type="component" value="Unassembled WGS sequence"/>
</dbReference>
<dbReference type="Pfam" id="PF05960">
    <property type="entry name" value="DUF885"/>
    <property type="match status" value="1"/>
</dbReference>
<proteinExistence type="predicted"/>
<dbReference type="InterPro" id="IPR010281">
    <property type="entry name" value="DUF885"/>
</dbReference>
<dbReference type="PANTHER" id="PTHR33361">
    <property type="entry name" value="GLR0591 PROTEIN"/>
    <property type="match status" value="1"/>
</dbReference>